<organism evidence="1 2">
    <name type="scientific">Campylobacter rectus</name>
    <name type="common">Wolinella recta</name>
    <dbReference type="NCBI Taxonomy" id="203"/>
    <lineage>
        <taxon>Bacteria</taxon>
        <taxon>Pseudomonadati</taxon>
        <taxon>Campylobacterota</taxon>
        <taxon>Epsilonproteobacteria</taxon>
        <taxon>Campylobacterales</taxon>
        <taxon>Campylobacteraceae</taxon>
        <taxon>Campylobacter</taxon>
    </lineage>
</organism>
<dbReference type="InterPro" id="IPR005583">
    <property type="entry name" value="YaaA"/>
</dbReference>
<name>A0A6G5QMP7_CAMRE</name>
<dbReference type="RefSeq" id="WP_002944625.1">
    <property type="nucleotide sequence ID" value="NZ_CP012543.1"/>
</dbReference>
<dbReference type="PANTHER" id="PTHR30283:SF4">
    <property type="entry name" value="PEROXIDE STRESS RESISTANCE PROTEIN YAAA"/>
    <property type="match status" value="1"/>
</dbReference>
<dbReference type="PANTHER" id="PTHR30283">
    <property type="entry name" value="PEROXIDE STRESS RESPONSE PROTEIN YAAA"/>
    <property type="match status" value="1"/>
</dbReference>
<reference evidence="1 2" key="1">
    <citation type="submission" date="2016-07" db="EMBL/GenBank/DDBJ databases">
        <title>Comparative genomics of the Campylobacter concisus group.</title>
        <authorList>
            <person name="Miller W.G."/>
            <person name="Yee E."/>
            <person name="Chapman M.H."/>
            <person name="Huynh S."/>
            <person name="Bono J.L."/>
            <person name="On S.L.W."/>
            <person name="StLeger J."/>
            <person name="Foster G."/>
            <person name="Parker C.T."/>
        </authorList>
    </citation>
    <scope>NUCLEOTIDE SEQUENCE [LARGE SCALE GENOMIC DNA]</scope>
    <source>
        <strain evidence="1 2">ATCC 33238</strain>
    </source>
</reference>
<proteinExistence type="predicted"/>
<dbReference type="EMBL" id="CP012543">
    <property type="protein sequence ID" value="QCD46950.1"/>
    <property type="molecule type" value="Genomic_DNA"/>
</dbReference>
<protein>
    <submittedName>
        <fullName evidence="1">Putative DUF328 domain protein</fullName>
    </submittedName>
</protein>
<dbReference type="Pfam" id="PF03883">
    <property type="entry name" value="H2O2_YaaD"/>
    <property type="match status" value="1"/>
</dbReference>
<evidence type="ECO:0000313" key="1">
    <source>
        <dbReference type="EMBL" id="QCD46950.1"/>
    </source>
</evidence>
<accession>A0A6G5QMP7</accession>
<dbReference type="AlphaFoldDB" id="A0A6G5QMP7"/>
<dbReference type="GO" id="GO:0033194">
    <property type="term" value="P:response to hydroperoxide"/>
    <property type="evidence" value="ECO:0007669"/>
    <property type="project" value="TreeGrafter"/>
</dbReference>
<gene>
    <name evidence="1" type="ORF">CRECT_1295</name>
</gene>
<dbReference type="KEGG" id="crx:CRECT_1295"/>
<evidence type="ECO:0000313" key="2">
    <source>
        <dbReference type="Proteomes" id="UP000502377"/>
    </source>
</evidence>
<dbReference type="GO" id="GO:0005829">
    <property type="term" value="C:cytosol"/>
    <property type="evidence" value="ECO:0007669"/>
    <property type="project" value="TreeGrafter"/>
</dbReference>
<dbReference type="Proteomes" id="UP000502377">
    <property type="component" value="Chromosome"/>
</dbReference>
<sequence>MKILFSPSEAKTAVSPNKFIDKDGFIFPNLYEKRCEILKIYDEFLQTAGLEQISKLFGVKNLTDEPSLRESLFKKGAVKAILRYDGVAYKHLDYRSLDSAAQEFIDKNTLIFSNLFGPVTAANALPEYKLKQGERINGLNLEEFYKQNFSGEIDEWLGNDDILDLRAEFYEKFYRIRKPFATFKFLKNGKVVSHYAKAYRGIVLRRVAQNGVKNFDELCKTDIENLRLIDVKKTGLKSEFLVQIV</sequence>